<evidence type="ECO:0000313" key="3">
    <source>
        <dbReference type="Proteomes" id="UP000722791"/>
    </source>
</evidence>
<protein>
    <submittedName>
        <fullName evidence="2">Uncharacterized protein</fullName>
    </submittedName>
</protein>
<comment type="caution">
    <text evidence="2">The sequence shown here is derived from an EMBL/GenBank/DDBJ whole genome shotgun (WGS) entry which is preliminary data.</text>
</comment>
<dbReference type="EMBL" id="BNCQ01000055">
    <property type="protein sequence ID" value="GIM14220.1"/>
    <property type="molecule type" value="Genomic_DNA"/>
</dbReference>
<organism evidence="2 3">
    <name type="scientific">Volvox reticuliferus</name>
    <dbReference type="NCBI Taxonomy" id="1737510"/>
    <lineage>
        <taxon>Eukaryota</taxon>
        <taxon>Viridiplantae</taxon>
        <taxon>Chlorophyta</taxon>
        <taxon>core chlorophytes</taxon>
        <taxon>Chlorophyceae</taxon>
        <taxon>CS clade</taxon>
        <taxon>Chlamydomonadales</taxon>
        <taxon>Volvocaceae</taxon>
        <taxon>Volvox</taxon>
    </lineage>
</organism>
<feature type="region of interest" description="Disordered" evidence="1">
    <location>
        <begin position="317"/>
        <end position="367"/>
    </location>
</feature>
<gene>
    <name evidence="2" type="ORF">Vretimale_17250</name>
</gene>
<accession>A0A8J4GV99</accession>
<evidence type="ECO:0000256" key="1">
    <source>
        <dbReference type="SAM" id="MobiDB-lite"/>
    </source>
</evidence>
<dbReference type="AlphaFoldDB" id="A0A8J4GV99"/>
<name>A0A8J4GV99_9CHLO</name>
<dbReference type="Proteomes" id="UP000722791">
    <property type="component" value="Unassembled WGS sequence"/>
</dbReference>
<evidence type="ECO:0000313" key="2">
    <source>
        <dbReference type="EMBL" id="GIM14220.1"/>
    </source>
</evidence>
<sequence length="414" mass="45140">MMLAAIVHDGRPKPTLSNYFCICAQTSLLQERPSGRWQVSWAMYKHDRDDTREVVRIKGEWTRSGLCGSTLTALCKRARRDSGLVWDDDIFPGQVGLSSRNGPGTTRFPSELYSSAAYADQTSDLKLWLSTPQDCALLSSPPSLRVLTPAKRGPRIRNGSSVRPRRPTASLDAALLASCDRPNITEPGPSGLSMTDLEEANKGPRQAIRQLYNPSYPFVPARDSSLLAEVGDETNPRLMARNSISPKDTVMAEGTAGGRVRCREDDLPRFAGGHQAETRGIGAQDGQVFQVPRGRCEPILSPFMLISAMAFDDDMKDDLAPTEGPEQPTVSTCPGGSLQRQRVELTPTKHKGPLPGGTSPHLEVGGNAKRNRDLSHLIWIDDDDINDDGGGDLMLNALRCLFDLVLNDPGPDLI</sequence>
<proteinExistence type="predicted"/>
<feature type="region of interest" description="Disordered" evidence="1">
    <location>
        <begin position="148"/>
        <end position="167"/>
    </location>
</feature>
<feature type="compositionally biased region" description="Polar residues" evidence="1">
    <location>
        <begin position="328"/>
        <end position="340"/>
    </location>
</feature>
<reference evidence="2" key="1">
    <citation type="journal article" date="2021" name="Proc. Natl. Acad. Sci. U.S.A.">
        <title>Three genomes in the algal genus Volvox reveal the fate of a haploid sex-determining region after a transition to homothallism.</title>
        <authorList>
            <person name="Yamamoto K."/>
            <person name="Hamaji T."/>
            <person name="Kawai-Toyooka H."/>
            <person name="Matsuzaki R."/>
            <person name="Takahashi F."/>
            <person name="Nishimura Y."/>
            <person name="Kawachi M."/>
            <person name="Noguchi H."/>
            <person name="Minakuchi Y."/>
            <person name="Umen J.G."/>
            <person name="Toyoda A."/>
            <person name="Nozaki H."/>
        </authorList>
    </citation>
    <scope>NUCLEOTIDE SEQUENCE</scope>
    <source>
        <strain evidence="2">NIES-3785</strain>
    </source>
</reference>